<protein>
    <submittedName>
        <fullName evidence="1">Uncharacterized protein</fullName>
    </submittedName>
</protein>
<dbReference type="Proteomes" id="UP000036403">
    <property type="component" value="Unassembled WGS sequence"/>
</dbReference>
<dbReference type="PaxDb" id="67767-A0A0J7JXR4"/>
<gene>
    <name evidence="1" type="ORF">RF55_21313</name>
</gene>
<proteinExistence type="predicted"/>
<comment type="caution">
    <text evidence="1">The sequence shown here is derived from an EMBL/GenBank/DDBJ whole genome shotgun (WGS) entry which is preliminary data.</text>
</comment>
<dbReference type="STRING" id="67767.A0A0J7JXR4"/>
<dbReference type="OrthoDB" id="7696753at2759"/>
<dbReference type="AlphaFoldDB" id="A0A0J7JXR4"/>
<keyword evidence="2" id="KW-1185">Reference proteome</keyword>
<name>A0A0J7JXR4_LASNI</name>
<accession>A0A0J7JXR4</accession>
<evidence type="ECO:0000313" key="1">
    <source>
        <dbReference type="EMBL" id="KMQ82968.1"/>
    </source>
</evidence>
<organism evidence="1 2">
    <name type="scientific">Lasius niger</name>
    <name type="common">Black garden ant</name>
    <dbReference type="NCBI Taxonomy" id="67767"/>
    <lineage>
        <taxon>Eukaryota</taxon>
        <taxon>Metazoa</taxon>
        <taxon>Ecdysozoa</taxon>
        <taxon>Arthropoda</taxon>
        <taxon>Hexapoda</taxon>
        <taxon>Insecta</taxon>
        <taxon>Pterygota</taxon>
        <taxon>Neoptera</taxon>
        <taxon>Endopterygota</taxon>
        <taxon>Hymenoptera</taxon>
        <taxon>Apocrita</taxon>
        <taxon>Aculeata</taxon>
        <taxon>Formicoidea</taxon>
        <taxon>Formicidae</taxon>
        <taxon>Formicinae</taxon>
        <taxon>Lasius</taxon>
        <taxon>Lasius</taxon>
    </lineage>
</organism>
<reference evidence="1 2" key="1">
    <citation type="submission" date="2015-04" db="EMBL/GenBank/DDBJ databases">
        <title>Lasius niger genome sequencing.</title>
        <authorList>
            <person name="Konorov E.A."/>
            <person name="Nikitin M.A."/>
            <person name="Kirill M.V."/>
            <person name="Chang P."/>
        </authorList>
    </citation>
    <scope>NUCLEOTIDE SEQUENCE [LARGE SCALE GENOMIC DNA]</scope>
    <source>
        <tissue evidence="1">Whole</tissue>
    </source>
</reference>
<dbReference type="EMBL" id="LBMM01021987">
    <property type="protein sequence ID" value="KMQ82968.1"/>
    <property type="molecule type" value="Genomic_DNA"/>
</dbReference>
<evidence type="ECO:0000313" key="2">
    <source>
        <dbReference type="Proteomes" id="UP000036403"/>
    </source>
</evidence>
<sequence>MPSAVLDLQGFQLSPHSFVVKELSCVDEYGYYALWTFKPPYAWDTISPRRQRSYDWVTRNHHGLAWTHGDIPYKALKSVLKQIFETYTCLYVKGLEKTKFLKTFTKMDIVNLEELPKPLPVSRLTCPLHTTDSFSCALKKEHSYAMALQLIKTGTS</sequence>